<reference evidence="2" key="2">
    <citation type="submission" date="2015-01" db="EMBL/GenBank/DDBJ databases">
        <title>Evolutionary Origins and Diversification of the Mycorrhizal Mutualists.</title>
        <authorList>
            <consortium name="DOE Joint Genome Institute"/>
            <consortium name="Mycorrhizal Genomics Consortium"/>
            <person name="Kohler A."/>
            <person name="Kuo A."/>
            <person name="Nagy L.G."/>
            <person name="Floudas D."/>
            <person name="Copeland A."/>
            <person name="Barry K.W."/>
            <person name="Cichocki N."/>
            <person name="Veneault-Fourrey C."/>
            <person name="LaButti K."/>
            <person name="Lindquist E.A."/>
            <person name="Lipzen A."/>
            <person name="Lundell T."/>
            <person name="Morin E."/>
            <person name="Murat C."/>
            <person name="Riley R."/>
            <person name="Ohm R."/>
            <person name="Sun H."/>
            <person name="Tunlid A."/>
            <person name="Henrissat B."/>
            <person name="Grigoriev I.V."/>
            <person name="Hibbett D.S."/>
            <person name="Martin F."/>
        </authorList>
    </citation>
    <scope>NUCLEOTIDE SEQUENCE [LARGE SCALE GENOMIC DNA]</scope>
    <source>
        <strain evidence="2">Ve08.2h10</strain>
    </source>
</reference>
<dbReference type="STRING" id="930991.A0A0D0E9Y7"/>
<proteinExistence type="predicted"/>
<reference evidence="1 2" key="1">
    <citation type="submission" date="2014-04" db="EMBL/GenBank/DDBJ databases">
        <authorList>
            <consortium name="DOE Joint Genome Institute"/>
            <person name="Kuo A."/>
            <person name="Kohler A."/>
            <person name="Jargeat P."/>
            <person name="Nagy L.G."/>
            <person name="Floudas D."/>
            <person name="Copeland A."/>
            <person name="Barry K.W."/>
            <person name="Cichocki N."/>
            <person name="Veneault-Fourrey C."/>
            <person name="LaButti K."/>
            <person name="Lindquist E.A."/>
            <person name="Lipzen A."/>
            <person name="Lundell T."/>
            <person name="Morin E."/>
            <person name="Murat C."/>
            <person name="Sun H."/>
            <person name="Tunlid A."/>
            <person name="Henrissat B."/>
            <person name="Grigoriev I.V."/>
            <person name="Hibbett D.S."/>
            <person name="Martin F."/>
            <person name="Nordberg H.P."/>
            <person name="Cantor M.N."/>
            <person name="Hua S.X."/>
        </authorList>
    </citation>
    <scope>NUCLEOTIDE SEQUENCE [LARGE SCALE GENOMIC DNA]</scope>
    <source>
        <strain evidence="1 2">Ve08.2h10</strain>
    </source>
</reference>
<dbReference type="Proteomes" id="UP000054538">
    <property type="component" value="Unassembled WGS sequence"/>
</dbReference>
<evidence type="ECO:0000313" key="2">
    <source>
        <dbReference type="Proteomes" id="UP000054538"/>
    </source>
</evidence>
<keyword evidence="2" id="KW-1185">Reference proteome</keyword>
<dbReference type="InParanoid" id="A0A0D0E9Y7"/>
<dbReference type="HOGENOM" id="CLU_006344_16_0_1"/>
<evidence type="ECO:0000313" key="1">
    <source>
        <dbReference type="EMBL" id="KIK99829.1"/>
    </source>
</evidence>
<name>A0A0D0E9Y7_9AGAM</name>
<sequence length="203" mass="22755">MATFFAPSDLSRIKGMHCKHIRATPLWQHGPACYDTIMGKSRDVTTILVIMDGSADSINGMDVTWVLCLFSFLSLDKMFLCALVHWYKHISSQPDSATGLWVVHPSFKDDRSHKLSIIHLNSIFCAVHLLPMFSSSDPIHSAVNFHNSLDAFKGYYSDSINHCNVWPKCNVQSISQKGMRISLSSGDAHCSSHSWLQIGPWVM</sequence>
<protein>
    <submittedName>
        <fullName evidence="1">Unplaced genomic scaffold scaffold_27, whole genome shotgun sequence</fullName>
    </submittedName>
</protein>
<dbReference type="AlphaFoldDB" id="A0A0D0E9Y7"/>
<organism evidence="1 2">
    <name type="scientific">Paxillus rubicundulus Ve08.2h10</name>
    <dbReference type="NCBI Taxonomy" id="930991"/>
    <lineage>
        <taxon>Eukaryota</taxon>
        <taxon>Fungi</taxon>
        <taxon>Dikarya</taxon>
        <taxon>Basidiomycota</taxon>
        <taxon>Agaricomycotina</taxon>
        <taxon>Agaricomycetes</taxon>
        <taxon>Agaricomycetidae</taxon>
        <taxon>Boletales</taxon>
        <taxon>Paxilineae</taxon>
        <taxon>Paxillaceae</taxon>
        <taxon>Paxillus</taxon>
    </lineage>
</organism>
<accession>A0A0D0E9Y7</accession>
<gene>
    <name evidence="1" type="ORF">PAXRUDRAFT_131222</name>
</gene>
<dbReference type="EMBL" id="KN824849">
    <property type="protein sequence ID" value="KIK99829.1"/>
    <property type="molecule type" value="Genomic_DNA"/>
</dbReference>